<dbReference type="Pfam" id="PF04124">
    <property type="entry name" value="Dor1"/>
    <property type="match status" value="1"/>
</dbReference>
<evidence type="ECO:0000256" key="8">
    <source>
        <dbReference type="ARBA" id="ARBA00031347"/>
    </source>
</evidence>
<organism evidence="10">
    <name type="scientific">Palpitomonas bilix</name>
    <dbReference type="NCBI Taxonomy" id="652834"/>
    <lineage>
        <taxon>Eukaryota</taxon>
        <taxon>Eukaryota incertae sedis</taxon>
    </lineage>
</organism>
<proteinExistence type="inferred from homology"/>
<comment type="similarity">
    <text evidence="2">Belongs to the COG8 family.</text>
</comment>
<dbReference type="GO" id="GO:0017119">
    <property type="term" value="C:Golgi transport complex"/>
    <property type="evidence" value="ECO:0007669"/>
    <property type="project" value="InterPro"/>
</dbReference>
<dbReference type="GO" id="GO:0006891">
    <property type="term" value="P:intra-Golgi vesicle-mediated transport"/>
    <property type="evidence" value="ECO:0007669"/>
    <property type="project" value="TreeGrafter"/>
</dbReference>
<evidence type="ECO:0000256" key="3">
    <source>
        <dbReference type="ARBA" id="ARBA00020983"/>
    </source>
</evidence>
<dbReference type="PANTHER" id="PTHR21311">
    <property type="entry name" value="CONSERVED OLIGOMERIC GOLGI COMPLEX COMPONENT 8"/>
    <property type="match status" value="1"/>
</dbReference>
<dbReference type="SUPFAM" id="SSF74788">
    <property type="entry name" value="Cullin repeat-like"/>
    <property type="match status" value="1"/>
</dbReference>
<sequence length="695" mass="76882">MGIDAHTSRLLSLGWEAVRKEPDRLKGEITKVKHQVEHLAVEHYPSFLQAENALRSIEASLDKCWEGIQRARTKAEDAAKAIPSGRENRCEEGIKEKEKARTALLMHSQLLELLEIPQLVESCIRGSYYEEAMNLSDYADKIVSSLRGVRVVENIAAAVKASIAKMIRALKDSLKGKLSLPLCLTILGHLRRATVWKEAELRQLFLTSRSSYFSTQLQSRFGDDFSEAKVVDIVNDAKKANVKLTRKDLKEVVRENPASFLVKYSDLFREHTFEAVTYYRAVFLSSSETEEGGSFKGAGVTAFSDVRSAPGLSGGGGSSFEAEWQKVWKNIEHQVKAKPKALEKESEDYAASGGASSFLLQNWINRRLSTFLTVVEGVLPAVADGQSLANLVDQIMYSGESLGRIGIDFRPFLLPSLLSAILAFFQKEVMSAVDTFTDALRFPAWLRRGERILDPFLTLDEGVRRRLRYERKTRRNRGEGEREEEKEGNEEGMIKEEGETKEEESEGVDVSSTSENGGGDGGQVEQESNAKSSTVGELDGGDVEETSLLPISDIWWGSKHDELPHLLLLSSPLSSLVNAYLSALNNSRQCIPEVLKEQMANYAFAALVGAVDVLIHAVEKKRSLVEGRRAEDAAVHAKEIDVVVAAFIRIAMPYLYASAKSFFGDDVPAAFASSLEDTPLFAELLSLFAVIDATS</sequence>
<dbReference type="InterPro" id="IPR016159">
    <property type="entry name" value="Cullin_repeat-like_dom_sf"/>
</dbReference>
<gene>
    <name evidence="10" type="ORF">PBIL07802_LOCUS17277</name>
</gene>
<comment type="subcellular location">
    <subcellularLocation>
        <location evidence="1">Golgi apparatus membrane</location>
        <topology evidence="1">Peripheral membrane protein</topology>
    </subcellularLocation>
</comment>
<evidence type="ECO:0000256" key="5">
    <source>
        <dbReference type="ARBA" id="ARBA00022927"/>
    </source>
</evidence>
<feature type="compositionally biased region" description="Polar residues" evidence="9">
    <location>
        <begin position="525"/>
        <end position="535"/>
    </location>
</feature>
<evidence type="ECO:0000256" key="6">
    <source>
        <dbReference type="ARBA" id="ARBA00023034"/>
    </source>
</evidence>
<name>A0A7S3DFZ5_9EUKA</name>
<dbReference type="AlphaFoldDB" id="A0A7S3DFZ5"/>
<keyword evidence="5" id="KW-0653">Protein transport</keyword>
<keyword evidence="6" id="KW-0333">Golgi apparatus</keyword>
<evidence type="ECO:0000256" key="9">
    <source>
        <dbReference type="SAM" id="MobiDB-lite"/>
    </source>
</evidence>
<dbReference type="GO" id="GO:0000139">
    <property type="term" value="C:Golgi membrane"/>
    <property type="evidence" value="ECO:0007669"/>
    <property type="project" value="UniProtKB-SubCell"/>
</dbReference>
<dbReference type="EMBL" id="HBIB01026695">
    <property type="protein sequence ID" value="CAE0255025.1"/>
    <property type="molecule type" value="Transcribed_RNA"/>
</dbReference>
<protein>
    <recommendedName>
        <fullName evidence="3">Conserved oligomeric Golgi complex subunit 8</fullName>
    </recommendedName>
    <alternativeName>
        <fullName evidence="8">Component of oligomeric Golgi complex 8</fullName>
    </alternativeName>
</protein>
<reference evidence="10" key="1">
    <citation type="submission" date="2021-01" db="EMBL/GenBank/DDBJ databases">
        <authorList>
            <person name="Corre E."/>
            <person name="Pelletier E."/>
            <person name="Niang G."/>
            <person name="Scheremetjew M."/>
            <person name="Finn R."/>
            <person name="Kale V."/>
            <person name="Holt S."/>
            <person name="Cochrane G."/>
            <person name="Meng A."/>
            <person name="Brown T."/>
            <person name="Cohen L."/>
        </authorList>
    </citation>
    <scope>NUCLEOTIDE SEQUENCE</scope>
    <source>
        <strain evidence="10">NIES-2562</strain>
    </source>
</reference>
<dbReference type="GO" id="GO:0015031">
    <property type="term" value="P:protein transport"/>
    <property type="evidence" value="ECO:0007669"/>
    <property type="project" value="UniProtKB-KW"/>
</dbReference>
<dbReference type="InterPro" id="IPR007255">
    <property type="entry name" value="COG8"/>
</dbReference>
<keyword evidence="7" id="KW-0472">Membrane</keyword>
<evidence type="ECO:0000256" key="7">
    <source>
        <dbReference type="ARBA" id="ARBA00023136"/>
    </source>
</evidence>
<dbReference type="PANTHER" id="PTHR21311:SF0">
    <property type="entry name" value="CONSERVED OLIGOMERIC GOLGI COMPLEX SUBUNIT 8"/>
    <property type="match status" value="1"/>
</dbReference>
<keyword evidence="4" id="KW-0813">Transport</keyword>
<feature type="compositionally biased region" description="Basic and acidic residues" evidence="9">
    <location>
        <begin position="476"/>
        <end position="485"/>
    </location>
</feature>
<feature type="region of interest" description="Disordered" evidence="9">
    <location>
        <begin position="474"/>
        <end position="542"/>
    </location>
</feature>
<evidence type="ECO:0000256" key="2">
    <source>
        <dbReference type="ARBA" id="ARBA00006419"/>
    </source>
</evidence>
<evidence type="ECO:0000256" key="1">
    <source>
        <dbReference type="ARBA" id="ARBA00004395"/>
    </source>
</evidence>
<evidence type="ECO:0000256" key="4">
    <source>
        <dbReference type="ARBA" id="ARBA00022448"/>
    </source>
</evidence>
<accession>A0A7S3DFZ5</accession>
<evidence type="ECO:0000313" key="10">
    <source>
        <dbReference type="EMBL" id="CAE0255025.1"/>
    </source>
</evidence>